<dbReference type="InterPro" id="IPR032675">
    <property type="entry name" value="LRR_dom_sf"/>
</dbReference>
<keyword evidence="4" id="KW-1185">Reference proteome</keyword>
<gene>
    <name evidence="3" type="ORF">DSTB1V02_LOCUS5106</name>
</gene>
<accession>A0A7R9A1Z7</accession>
<proteinExistence type="predicted"/>
<dbReference type="Pfam" id="PF00560">
    <property type="entry name" value="LRR_1"/>
    <property type="match status" value="1"/>
</dbReference>
<protein>
    <submittedName>
        <fullName evidence="3">Uncharacterized protein</fullName>
    </submittedName>
</protein>
<evidence type="ECO:0000256" key="1">
    <source>
        <dbReference type="ARBA" id="ARBA00022614"/>
    </source>
</evidence>
<dbReference type="AlphaFoldDB" id="A0A7R9A1Z7"/>
<sequence>MKQFHMKGNKMLEDLHEGVFAGLSFQWIFVEDTNVRTIHPSALLHSMEVIMDLTIGDSGLEEFPFQLLPKFRRLKGLSLYGNLLTSVPALQTDTLEMLDLSMNNISRLEGNEWATPSLKNFNLSSNSLSSVPALKIDSLEILDLSRNEITRLEVNRLAMPKLMILDLSRNSLASVPAMKMQSLERLNLSLNIWLNRVEEDGWATPNLKSIDLSGNSLTSVPILKIDSLEKLDVGSNDINLWEKNGWGAPRLKNLCLSWNSLTQVPALKMDSLEILDLGFNKITRLEENGWSTPNLKSLYISYNPLAMLPSAVIKDLKKLEVFSCEKCNLGPTLPCGFLEFRSNALKTVSLILSGISILEPGAITGLKADTGVYLDNNNITTLDERIFRSILGVILPGDGILSLNGEPLLKKPHIYPHEVS</sequence>
<dbReference type="SUPFAM" id="SSF52058">
    <property type="entry name" value="L domain-like"/>
    <property type="match status" value="2"/>
</dbReference>
<reference evidence="3" key="1">
    <citation type="submission" date="2020-11" db="EMBL/GenBank/DDBJ databases">
        <authorList>
            <person name="Tran Van P."/>
        </authorList>
    </citation>
    <scope>NUCLEOTIDE SEQUENCE</scope>
</reference>
<evidence type="ECO:0000256" key="2">
    <source>
        <dbReference type="ARBA" id="ARBA00022737"/>
    </source>
</evidence>
<dbReference type="EMBL" id="LR900327">
    <property type="protein sequence ID" value="CAD7245232.1"/>
    <property type="molecule type" value="Genomic_DNA"/>
</dbReference>
<dbReference type="SMART" id="SM00364">
    <property type="entry name" value="LRR_BAC"/>
    <property type="match status" value="8"/>
</dbReference>
<dbReference type="PANTHER" id="PTHR45617">
    <property type="entry name" value="LEUCINE RICH REPEAT FAMILY PROTEIN"/>
    <property type="match status" value="1"/>
</dbReference>
<dbReference type="Gene3D" id="3.80.10.10">
    <property type="entry name" value="Ribonuclease Inhibitor"/>
    <property type="match status" value="3"/>
</dbReference>
<dbReference type="SMART" id="SM00369">
    <property type="entry name" value="LRR_TYP"/>
    <property type="match status" value="7"/>
</dbReference>
<dbReference type="OrthoDB" id="2013775at2759"/>
<dbReference type="EMBL" id="CAJPEV010000810">
    <property type="protein sequence ID" value="CAG0888721.1"/>
    <property type="molecule type" value="Genomic_DNA"/>
</dbReference>
<dbReference type="PROSITE" id="PS51450">
    <property type="entry name" value="LRR"/>
    <property type="match status" value="4"/>
</dbReference>
<dbReference type="InterPro" id="IPR001611">
    <property type="entry name" value="Leu-rich_rpt"/>
</dbReference>
<name>A0A7R9A1Z7_9CRUS</name>
<evidence type="ECO:0000313" key="4">
    <source>
        <dbReference type="Proteomes" id="UP000677054"/>
    </source>
</evidence>
<dbReference type="PANTHER" id="PTHR45617:SF181">
    <property type="entry name" value="LP04042P"/>
    <property type="match status" value="1"/>
</dbReference>
<dbReference type="PRINTS" id="PR00019">
    <property type="entry name" value="LEURICHRPT"/>
</dbReference>
<dbReference type="Proteomes" id="UP000677054">
    <property type="component" value="Unassembled WGS sequence"/>
</dbReference>
<organism evidence="3">
    <name type="scientific">Darwinula stevensoni</name>
    <dbReference type="NCBI Taxonomy" id="69355"/>
    <lineage>
        <taxon>Eukaryota</taxon>
        <taxon>Metazoa</taxon>
        <taxon>Ecdysozoa</taxon>
        <taxon>Arthropoda</taxon>
        <taxon>Crustacea</taxon>
        <taxon>Oligostraca</taxon>
        <taxon>Ostracoda</taxon>
        <taxon>Podocopa</taxon>
        <taxon>Podocopida</taxon>
        <taxon>Darwinulocopina</taxon>
        <taxon>Darwinuloidea</taxon>
        <taxon>Darwinulidae</taxon>
        <taxon>Darwinula</taxon>
    </lineage>
</organism>
<keyword evidence="1" id="KW-0433">Leucine-rich repeat</keyword>
<keyword evidence="2" id="KW-0677">Repeat</keyword>
<dbReference type="InterPro" id="IPR003591">
    <property type="entry name" value="Leu-rich_rpt_typical-subtyp"/>
</dbReference>
<evidence type="ECO:0000313" key="3">
    <source>
        <dbReference type="EMBL" id="CAD7245232.1"/>
    </source>
</evidence>